<evidence type="ECO:0000313" key="3">
    <source>
        <dbReference type="Proteomes" id="UP000319732"/>
    </source>
</evidence>
<accession>A0A545U3N4</accession>
<keyword evidence="3" id="KW-1185">Reference proteome</keyword>
<evidence type="ECO:0008006" key="4">
    <source>
        <dbReference type="Google" id="ProtNLM"/>
    </source>
</evidence>
<sequence>MTVGETKRTTEFTKKDSGDKAAETAGVRRLDALTFSQEFHSVAGMSPQFIVPAGALSNDSGELDLKFSYNPSSAAGFPAPRTAEEPATTLLCNTILQKMLRDPALQDMAFSIQNKHGRVNVEAALSSGHMRCTLSTSNEKLRRRLSDARQQIVSSLGKNLRRQIDVEIKE</sequence>
<dbReference type="EMBL" id="VHSG01000006">
    <property type="protein sequence ID" value="TQV84081.1"/>
    <property type="molecule type" value="Genomic_DNA"/>
</dbReference>
<dbReference type="RefSeq" id="WP_142903161.1">
    <property type="nucleotide sequence ID" value="NZ_ML660089.1"/>
</dbReference>
<comment type="caution">
    <text evidence="2">The sequence shown here is derived from an EMBL/GenBank/DDBJ whole genome shotgun (WGS) entry which is preliminary data.</text>
</comment>
<organism evidence="2 3">
    <name type="scientific">Exilibacterium tricleocarpae</name>
    <dbReference type="NCBI Taxonomy" id="2591008"/>
    <lineage>
        <taxon>Bacteria</taxon>
        <taxon>Pseudomonadati</taxon>
        <taxon>Pseudomonadota</taxon>
        <taxon>Gammaproteobacteria</taxon>
        <taxon>Cellvibrionales</taxon>
        <taxon>Cellvibrionaceae</taxon>
        <taxon>Exilibacterium</taxon>
    </lineage>
</organism>
<dbReference type="AlphaFoldDB" id="A0A545U3N4"/>
<protein>
    <recommendedName>
        <fullName evidence="4">Flagellar hook-length control protein FliK</fullName>
    </recommendedName>
</protein>
<feature type="region of interest" description="Disordered" evidence="1">
    <location>
        <begin position="1"/>
        <end position="23"/>
    </location>
</feature>
<gene>
    <name evidence="2" type="ORF">FKG94_05285</name>
</gene>
<dbReference type="OrthoDB" id="9921352at2"/>
<name>A0A545U3N4_9GAMM</name>
<evidence type="ECO:0000256" key="1">
    <source>
        <dbReference type="SAM" id="MobiDB-lite"/>
    </source>
</evidence>
<reference evidence="2 3" key="1">
    <citation type="submission" date="2019-06" db="EMBL/GenBank/DDBJ databases">
        <title>Whole genome sequence for Cellvibrionaceae sp. R142.</title>
        <authorList>
            <person name="Wang G."/>
        </authorList>
    </citation>
    <scope>NUCLEOTIDE SEQUENCE [LARGE SCALE GENOMIC DNA]</scope>
    <source>
        <strain evidence="2 3">R142</strain>
    </source>
</reference>
<proteinExistence type="predicted"/>
<evidence type="ECO:0000313" key="2">
    <source>
        <dbReference type="EMBL" id="TQV84081.1"/>
    </source>
</evidence>
<dbReference type="Proteomes" id="UP000319732">
    <property type="component" value="Unassembled WGS sequence"/>
</dbReference>